<dbReference type="Proteomes" id="UP000812277">
    <property type="component" value="Unassembled WGS sequence"/>
</dbReference>
<sequence length="230" mass="26281">MPVQHKMFRRYTLQEYIALLETFVGKVVFTQVHVHGTWKPTIADYRAAADKERLIQSMWRFHVGTRKFNDIAQHATIDPDGYIWEGRSLLQPPASSTGFNDADQDGRHPFMFEMIGNFDIGAETLKSPQLDTAVGLTRAILERWKLPAAAIKFHREMQPDKTCPGSAIDKSWFVGLVTKKEQPGLRPEDADRIIRTWLQPAWNAAGSRNEKDEIHRLANELRKASGQRIS</sequence>
<dbReference type="CDD" id="cd06583">
    <property type="entry name" value="PGRP"/>
    <property type="match status" value="1"/>
</dbReference>
<name>A0ABS7D5B3_9BACL</name>
<evidence type="ECO:0000259" key="1">
    <source>
        <dbReference type="SMART" id="SM00701"/>
    </source>
</evidence>
<reference evidence="2 3" key="1">
    <citation type="submission" date="2021-07" db="EMBL/GenBank/DDBJ databases">
        <title>Paenibacillus radiodurans sp. nov., isolated from the southeastern edge of Tengger Desert.</title>
        <authorList>
            <person name="Zhang G."/>
        </authorList>
    </citation>
    <scope>NUCLEOTIDE SEQUENCE [LARGE SCALE GENOMIC DNA]</scope>
    <source>
        <strain evidence="2 3">DT7-4</strain>
    </source>
</reference>
<comment type="caution">
    <text evidence="2">The sequence shown here is derived from an EMBL/GenBank/DDBJ whole genome shotgun (WGS) entry which is preliminary data.</text>
</comment>
<evidence type="ECO:0000313" key="3">
    <source>
        <dbReference type="Proteomes" id="UP000812277"/>
    </source>
</evidence>
<accession>A0ABS7D5B3</accession>
<dbReference type="InterPro" id="IPR006619">
    <property type="entry name" value="PGRP_domain_met/bac"/>
</dbReference>
<feature type="domain" description="Peptidoglycan recognition protein family" evidence="1">
    <location>
        <begin position="30"/>
        <end position="158"/>
    </location>
</feature>
<dbReference type="Pfam" id="PF01510">
    <property type="entry name" value="Amidase_2"/>
    <property type="match status" value="1"/>
</dbReference>
<dbReference type="Gene3D" id="3.40.80.10">
    <property type="entry name" value="Peptidoglycan recognition protein-like"/>
    <property type="match status" value="1"/>
</dbReference>
<dbReference type="SUPFAM" id="SSF55846">
    <property type="entry name" value="N-acetylmuramoyl-L-alanine amidase-like"/>
    <property type="match status" value="1"/>
</dbReference>
<gene>
    <name evidence="2" type="ORF">K0T92_06395</name>
</gene>
<protein>
    <submittedName>
        <fullName evidence="2">Peptidoglycan recognition protein family protein</fullName>
    </submittedName>
</protein>
<dbReference type="EMBL" id="JAHZIJ010000003">
    <property type="protein sequence ID" value="MBW7474368.1"/>
    <property type="molecule type" value="Genomic_DNA"/>
</dbReference>
<evidence type="ECO:0000313" key="2">
    <source>
        <dbReference type="EMBL" id="MBW7474368.1"/>
    </source>
</evidence>
<dbReference type="RefSeq" id="WP_219871621.1">
    <property type="nucleotide sequence ID" value="NZ_JAHZIJ010000003.1"/>
</dbReference>
<proteinExistence type="predicted"/>
<dbReference type="InterPro" id="IPR002502">
    <property type="entry name" value="Amidase_domain"/>
</dbReference>
<dbReference type="InterPro" id="IPR036505">
    <property type="entry name" value="Amidase/PGRP_sf"/>
</dbReference>
<dbReference type="SMART" id="SM00701">
    <property type="entry name" value="PGRP"/>
    <property type="match status" value="1"/>
</dbReference>
<organism evidence="2 3">
    <name type="scientific">Paenibacillus oenotherae</name>
    <dbReference type="NCBI Taxonomy" id="1435645"/>
    <lineage>
        <taxon>Bacteria</taxon>
        <taxon>Bacillati</taxon>
        <taxon>Bacillota</taxon>
        <taxon>Bacilli</taxon>
        <taxon>Bacillales</taxon>
        <taxon>Paenibacillaceae</taxon>
        <taxon>Paenibacillus</taxon>
    </lineage>
</organism>
<keyword evidence="3" id="KW-1185">Reference proteome</keyword>